<feature type="transmembrane region" description="Helical" evidence="1">
    <location>
        <begin position="146"/>
        <end position="163"/>
    </location>
</feature>
<proteinExistence type="predicted"/>
<feature type="transmembrane region" description="Helical" evidence="1">
    <location>
        <begin position="37"/>
        <end position="58"/>
    </location>
</feature>
<feature type="transmembrane region" description="Helical" evidence="1">
    <location>
        <begin position="169"/>
        <end position="196"/>
    </location>
</feature>
<keyword evidence="1" id="KW-0472">Membrane</keyword>
<keyword evidence="3" id="KW-1185">Reference proteome</keyword>
<evidence type="ECO:0000256" key="1">
    <source>
        <dbReference type="SAM" id="Phobius"/>
    </source>
</evidence>
<feature type="transmembrane region" description="Helical" evidence="1">
    <location>
        <begin position="91"/>
        <end position="112"/>
    </location>
</feature>
<dbReference type="PANTHER" id="PTHR32063:SF0">
    <property type="entry name" value="SWARMING MOTILITY PROTEIN SWRC"/>
    <property type="match status" value="1"/>
</dbReference>
<name>A0A656D8W8_KRYT1</name>
<keyword evidence="1" id="KW-0812">Transmembrane</keyword>
<keyword evidence="1" id="KW-1133">Transmembrane helix</keyword>
<dbReference type="Gene3D" id="1.20.1640.10">
    <property type="entry name" value="Multidrug efflux transporter AcrB transmembrane domain"/>
    <property type="match status" value="1"/>
</dbReference>
<feature type="transmembrane region" description="Helical" evidence="1">
    <location>
        <begin position="65"/>
        <end position="85"/>
    </location>
</feature>
<dbReference type="PRINTS" id="PR00702">
    <property type="entry name" value="ACRIFLAVINRP"/>
</dbReference>
<dbReference type="GO" id="GO:0042910">
    <property type="term" value="F:xenobiotic transmembrane transporter activity"/>
    <property type="evidence" value="ECO:0007669"/>
    <property type="project" value="TreeGrafter"/>
</dbReference>
<reference evidence="2 3" key="1">
    <citation type="submission" date="2015-11" db="EMBL/GenBank/DDBJ databases">
        <authorList>
            <person name="Varghese N."/>
        </authorList>
    </citation>
    <scope>NUCLEOTIDE SEQUENCE [LARGE SCALE GENOMIC DNA]</scope>
    <source>
        <strain evidence="2 3">JGI-24</strain>
    </source>
</reference>
<accession>A0A656D8W8</accession>
<dbReference type="GO" id="GO:0005886">
    <property type="term" value="C:plasma membrane"/>
    <property type="evidence" value="ECO:0007669"/>
    <property type="project" value="TreeGrafter"/>
</dbReference>
<gene>
    <name evidence="2" type="ORF">JGI24_01397</name>
</gene>
<dbReference type="Proteomes" id="UP000243065">
    <property type="component" value="Unassembled WGS sequence"/>
</dbReference>
<organism evidence="2 3">
    <name type="scientific">Kryptobacter tengchongensis</name>
    <dbReference type="NCBI Taxonomy" id="1643429"/>
    <lineage>
        <taxon>Bacteria</taxon>
        <taxon>Pseudomonadati</taxon>
        <taxon>Candidatus Kryptoniota</taxon>
        <taxon>Candidatus Kryptobacter</taxon>
    </lineage>
</organism>
<dbReference type="EMBL" id="CZVU01000078">
    <property type="protein sequence ID" value="CUT03958.1"/>
    <property type="molecule type" value="Genomic_DNA"/>
</dbReference>
<dbReference type="AlphaFoldDB" id="A0A656D8W8"/>
<dbReference type="InterPro" id="IPR001036">
    <property type="entry name" value="Acrflvin-R"/>
</dbReference>
<evidence type="ECO:0000313" key="3">
    <source>
        <dbReference type="Proteomes" id="UP000243065"/>
    </source>
</evidence>
<evidence type="ECO:0000313" key="2">
    <source>
        <dbReference type="EMBL" id="CUT03958.1"/>
    </source>
</evidence>
<dbReference type="RefSeq" id="WP_143713432.1">
    <property type="nucleotide sequence ID" value="NZ_CZVU01000078.1"/>
</dbReference>
<dbReference type="PANTHER" id="PTHR32063">
    <property type="match status" value="1"/>
</dbReference>
<feature type="non-terminal residue" evidence="2">
    <location>
        <position position="1"/>
    </location>
</feature>
<dbReference type="SUPFAM" id="SSF82866">
    <property type="entry name" value="Multidrug efflux transporter AcrB transmembrane domain"/>
    <property type="match status" value="1"/>
</dbReference>
<dbReference type="Pfam" id="PF00873">
    <property type="entry name" value="ACR_tran"/>
    <property type="match status" value="1"/>
</dbReference>
<sequence>HYGNKFTDAVIKSVKIPPGYEVKRPEYLFSFGEREKIPLILIAIVSVCLVFMITASLYESFKKPFVIILSVPMSLIGLFSVFYLFDVNFGRGGYAGLILLIGLSVNNGIILVDKMANSISKSGVKVKDLVYDDILISASFSRVRPILITNFTTIAGFIPFVFTKNIYSLWYPFAIAVSGGLLFSMLITLFVIPVFYKIIVK</sequence>
<protein>
    <submittedName>
        <fullName evidence="2">AcrB/AcrD/AcrF family protein</fullName>
    </submittedName>
</protein>